<evidence type="ECO:0000256" key="1">
    <source>
        <dbReference type="ARBA" id="ARBA00004273"/>
    </source>
</evidence>
<dbReference type="PANTHER" id="PTHR12743">
    <property type="entry name" value="CYTOCHROME C1 HEME LYASE"/>
    <property type="match status" value="1"/>
</dbReference>
<dbReference type="GO" id="GO:0005743">
    <property type="term" value="C:mitochondrial inner membrane"/>
    <property type="evidence" value="ECO:0007669"/>
    <property type="project" value="UniProtKB-SubCell"/>
</dbReference>
<evidence type="ECO:0000256" key="6">
    <source>
        <dbReference type="ARBA" id="ARBA00023004"/>
    </source>
</evidence>
<dbReference type="GO" id="GO:0005758">
    <property type="term" value="C:mitochondrial intermembrane space"/>
    <property type="evidence" value="ECO:0007669"/>
    <property type="project" value="EnsemblFungi"/>
</dbReference>
<dbReference type="Pfam" id="PF01265">
    <property type="entry name" value="Cyto_heme_lyase"/>
    <property type="match status" value="1"/>
</dbReference>
<dbReference type="EC" id="4.4.1.17" evidence="10"/>
<name>A0A1G4K6I9_9SACH</name>
<evidence type="ECO:0000256" key="3">
    <source>
        <dbReference type="ARBA" id="ARBA00022617"/>
    </source>
</evidence>
<evidence type="ECO:0000256" key="10">
    <source>
        <dbReference type="RuleBase" id="RU363130"/>
    </source>
</evidence>
<feature type="region of interest" description="Disordered" evidence="11">
    <location>
        <begin position="1"/>
        <end position="65"/>
    </location>
</feature>
<reference evidence="12 13" key="1">
    <citation type="submission" date="2016-03" db="EMBL/GenBank/DDBJ databases">
        <authorList>
            <person name="Devillers H."/>
        </authorList>
    </citation>
    <scope>NUCLEOTIDE SEQUENCE [LARGE SCALE GENOMIC DNA]</scope>
    <source>
        <strain evidence="12">CBS 10888</strain>
    </source>
</reference>
<keyword evidence="5 10" id="KW-0999">Mitochondrion inner membrane</keyword>
<dbReference type="PANTHER" id="PTHR12743:SF0">
    <property type="entry name" value="HOLOCYTOCHROME C-TYPE SYNTHASE"/>
    <property type="match status" value="1"/>
</dbReference>
<evidence type="ECO:0000256" key="2">
    <source>
        <dbReference type="ARBA" id="ARBA00007255"/>
    </source>
</evidence>
<keyword evidence="3 10" id="KW-0349">Heme</keyword>
<dbReference type="STRING" id="1266660.A0A1G4K6I9"/>
<keyword evidence="9 10" id="KW-0456">Lyase</keyword>
<comment type="similarity">
    <text evidence="2 10">Belongs to the cytochrome c-type heme lyase family.</text>
</comment>
<dbReference type="Proteomes" id="UP000190274">
    <property type="component" value="Chromosome H"/>
</dbReference>
<keyword evidence="7 10" id="KW-0496">Mitochondrion</keyword>
<comment type="function">
    <text evidence="10">Lyase that catalyzes the covalent linking of the heme group to the cytochrome C apoprotein to produce the mature functional cytochrome.</text>
</comment>
<dbReference type="InterPro" id="IPR000511">
    <property type="entry name" value="Holocyt_c/c1_synthase"/>
</dbReference>
<feature type="compositionally biased region" description="Basic and acidic residues" evidence="11">
    <location>
        <begin position="1"/>
        <end position="19"/>
    </location>
</feature>
<sequence>MTEETKSECPVDHSAREAWMKNMSHSGENDSLSADKCPHKGPKSTIISGASPAKAANESSSDACPVSPEARDVWLQKVSASEVPEAIECSSKELPAVPHYKTDVKLPTEREISSIPRTGSHGNWIYPSEKQFFEAMLRKKWDPSSEDMKTVVPIHNSVNERVWNYIKLWEKGQDTEACGGLQLTSFRGDAKKLTPRAWFRSSILGYTKPFDRHDWTVNRCGTQVDYVIDFYSSETEGGAGPGIYLDVRPKLNSLEGVRLRLKKALGLE</sequence>
<dbReference type="OrthoDB" id="4243at2759"/>
<keyword evidence="4 10" id="KW-0479">Metal-binding</keyword>
<dbReference type="GO" id="GO:0046872">
    <property type="term" value="F:metal ion binding"/>
    <property type="evidence" value="ECO:0007669"/>
    <property type="project" value="UniProtKB-KW"/>
</dbReference>
<comment type="catalytic activity">
    <reaction evidence="10">
        <text>holo-[cytochrome c] = apo-[cytochrome c] + heme b</text>
        <dbReference type="Rhea" id="RHEA:22648"/>
        <dbReference type="Rhea" id="RHEA-COMP:10725"/>
        <dbReference type="Rhea" id="RHEA-COMP:10726"/>
        <dbReference type="ChEBI" id="CHEBI:29950"/>
        <dbReference type="ChEBI" id="CHEBI:60344"/>
        <dbReference type="ChEBI" id="CHEBI:83739"/>
        <dbReference type="EC" id="4.4.1.17"/>
    </reaction>
</comment>
<proteinExistence type="inferred from homology"/>
<evidence type="ECO:0000256" key="8">
    <source>
        <dbReference type="ARBA" id="ARBA00023136"/>
    </source>
</evidence>
<dbReference type="EMBL" id="LT598461">
    <property type="protein sequence ID" value="SCU99465.1"/>
    <property type="molecule type" value="Genomic_DNA"/>
</dbReference>
<evidence type="ECO:0000256" key="7">
    <source>
        <dbReference type="ARBA" id="ARBA00023128"/>
    </source>
</evidence>
<evidence type="ECO:0000313" key="12">
    <source>
        <dbReference type="EMBL" id="SCU99465.1"/>
    </source>
</evidence>
<accession>A0A1G4K6I9</accession>
<feature type="compositionally biased region" description="Polar residues" evidence="11">
    <location>
        <begin position="23"/>
        <end position="32"/>
    </location>
</feature>
<evidence type="ECO:0000256" key="5">
    <source>
        <dbReference type="ARBA" id="ARBA00022792"/>
    </source>
</evidence>
<evidence type="ECO:0000256" key="9">
    <source>
        <dbReference type="ARBA" id="ARBA00023239"/>
    </source>
</evidence>
<keyword evidence="8 10" id="KW-0472">Membrane</keyword>
<dbReference type="AlphaFoldDB" id="A0A1G4K6I9"/>
<organism evidence="12 13">
    <name type="scientific">Lachancea dasiensis</name>
    <dbReference type="NCBI Taxonomy" id="1072105"/>
    <lineage>
        <taxon>Eukaryota</taxon>
        <taxon>Fungi</taxon>
        <taxon>Dikarya</taxon>
        <taxon>Ascomycota</taxon>
        <taxon>Saccharomycotina</taxon>
        <taxon>Saccharomycetes</taxon>
        <taxon>Saccharomycetales</taxon>
        <taxon>Saccharomycetaceae</taxon>
        <taxon>Lachancea</taxon>
    </lineage>
</organism>
<dbReference type="GO" id="GO:0004408">
    <property type="term" value="F:holocytochrome-c synthase activity"/>
    <property type="evidence" value="ECO:0007669"/>
    <property type="project" value="UniProtKB-EC"/>
</dbReference>
<gene>
    <name evidence="12" type="ORF">LADA_0H19944G</name>
</gene>
<keyword evidence="6 10" id="KW-0408">Iron</keyword>
<evidence type="ECO:0000256" key="4">
    <source>
        <dbReference type="ARBA" id="ARBA00022723"/>
    </source>
</evidence>
<protein>
    <recommendedName>
        <fullName evidence="10">Holocytochrome c-type synthase</fullName>
        <ecNumber evidence="10">4.4.1.17</ecNumber>
    </recommendedName>
</protein>
<dbReference type="PROSITE" id="PS00821">
    <property type="entry name" value="CYTO_HEME_LYASE_1"/>
    <property type="match status" value="1"/>
</dbReference>
<comment type="subcellular location">
    <subcellularLocation>
        <location evidence="1 10">Mitochondrion inner membrane</location>
    </subcellularLocation>
</comment>
<evidence type="ECO:0000313" key="13">
    <source>
        <dbReference type="Proteomes" id="UP000190274"/>
    </source>
</evidence>
<dbReference type="PROSITE" id="PS00822">
    <property type="entry name" value="CYTO_HEME_LYASE_2"/>
    <property type="match status" value="1"/>
</dbReference>
<keyword evidence="13" id="KW-1185">Reference proteome</keyword>
<evidence type="ECO:0000256" key="11">
    <source>
        <dbReference type="SAM" id="MobiDB-lite"/>
    </source>
</evidence>